<reference evidence="2 3" key="1">
    <citation type="submission" date="2021-10" db="EMBL/GenBank/DDBJ databases">
        <authorList>
            <person name="Grouzdev D.S."/>
            <person name="Pantiukh K.S."/>
            <person name="Krutkina M.S."/>
        </authorList>
    </citation>
    <scope>NUCLEOTIDE SEQUENCE [LARGE SCALE GENOMIC DNA]</scope>
    <source>
        <strain evidence="2 3">Z-7514</strain>
    </source>
</reference>
<dbReference type="InterPro" id="IPR023875">
    <property type="entry name" value="DNA_repair_put"/>
</dbReference>
<name>A0AAW4WYE2_9FIRM</name>
<comment type="caution">
    <text evidence="2">The sequence shown here is derived from an EMBL/GenBank/DDBJ whole genome shotgun (WGS) entry which is preliminary data.</text>
</comment>
<evidence type="ECO:0000313" key="3">
    <source>
        <dbReference type="Proteomes" id="UP001199296"/>
    </source>
</evidence>
<dbReference type="InterPro" id="IPR025404">
    <property type="entry name" value="DUF4130"/>
</dbReference>
<keyword evidence="3" id="KW-1185">Reference proteome</keyword>
<dbReference type="RefSeq" id="WP_229344282.1">
    <property type="nucleotide sequence ID" value="NZ_JAJFAT010000004.1"/>
</dbReference>
<dbReference type="Pfam" id="PF13566">
    <property type="entry name" value="DUF4130"/>
    <property type="match status" value="1"/>
</dbReference>
<evidence type="ECO:0000259" key="1">
    <source>
        <dbReference type="Pfam" id="PF13566"/>
    </source>
</evidence>
<gene>
    <name evidence="2" type="ORF">LJ207_03990</name>
</gene>
<dbReference type="Proteomes" id="UP001199296">
    <property type="component" value="Unassembled WGS sequence"/>
</dbReference>
<protein>
    <submittedName>
        <fullName evidence="2">TIGR03915 family putative DNA repair protein</fullName>
    </submittedName>
</protein>
<evidence type="ECO:0000313" key="2">
    <source>
        <dbReference type="EMBL" id="MCC3144482.1"/>
    </source>
</evidence>
<dbReference type="EMBL" id="JAJFAT010000004">
    <property type="protein sequence ID" value="MCC3144482.1"/>
    <property type="molecule type" value="Genomic_DNA"/>
</dbReference>
<sequence length="257" mass="30164">MKKEVFVYDGSYQGLLTALYTAFKRKIIPVKIIKAADFREDLFYKKTIIESSEAKADLITKKIRENISANSLKNVFAAYLSELEAIEDHIFRYLFLGFKEGEKIDEFLSTTAVIKVQEAAKKVRRESHRFKGLLRFQKTQGNKYYGAIEPDHDILILLLPHFKARFSIQDWLIHDKKREKAVIYSAAAKEWLLIELEAEFEPQFAADEAEVQDLWQSFFAALSIENRYNPKLQSQFMPKKYWEYLIEEPGSSRKRKK</sequence>
<feature type="domain" description="DUF4130" evidence="1">
    <location>
        <begin position="86"/>
        <end position="247"/>
    </location>
</feature>
<dbReference type="AlphaFoldDB" id="A0AAW4WYE2"/>
<accession>A0AAW4WYE2</accession>
<organism evidence="2 3">
    <name type="scientific">Halanaerobium polyolivorans</name>
    <dbReference type="NCBI Taxonomy" id="2886943"/>
    <lineage>
        <taxon>Bacteria</taxon>
        <taxon>Bacillati</taxon>
        <taxon>Bacillota</taxon>
        <taxon>Clostridia</taxon>
        <taxon>Halanaerobiales</taxon>
        <taxon>Halanaerobiaceae</taxon>
        <taxon>Halanaerobium</taxon>
    </lineage>
</organism>
<dbReference type="NCBIfam" id="TIGR03915">
    <property type="entry name" value="SAM_7_link_chp"/>
    <property type="match status" value="1"/>
</dbReference>
<proteinExistence type="predicted"/>